<keyword evidence="4" id="KW-1185">Reference proteome</keyword>
<dbReference type="InterPro" id="IPR052910">
    <property type="entry name" value="ABC-Purine-Binding"/>
</dbReference>
<dbReference type="RefSeq" id="WP_280997976.1">
    <property type="nucleotide sequence ID" value="NZ_CP069362.1"/>
</dbReference>
<dbReference type="Pfam" id="PF02608">
    <property type="entry name" value="Bmp"/>
    <property type="match status" value="1"/>
</dbReference>
<gene>
    <name evidence="3" type="ORF">JRV97_08315</name>
</gene>
<feature type="domain" description="ABC transporter substrate-binding protein PnrA-like" evidence="2">
    <location>
        <begin position="292"/>
        <end position="584"/>
    </location>
</feature>
<keyword evidence="1" id="KW-0732">Signal</keyword>
<dbReference type="EMBL" id="CP069362">
    <property type="protein sequence ID" value="WGS64371.1"/>
    <property type="molecule type" value="Genomic_DNA"/>
</dbReference>
<accession>A0ABY8PP00</accession>
<evidence type="ECO:0000259" key="2">
    <source>
        <dbReference type="Pfam" id="PF02608"/>
    </source>
</evidence>
<dbReference type="Proteomes" id="UP001232493">
    <property type="component" value="Chromosome"/>
</dbReference>
<evidence type="ECO:0000313" key="4">
    <source>
        <dbReference type="Proteomes" id="UP001232493"/>
    </source>
</evidence>
<evidence type="ECO:0000256" key="1">
    <source>
        <dbReference type="ARBA" id="ARBA00022729"/>
    </source>
</evidence>
<dbReference type="PANTHER" id="PTHR43208">
    <property type="entry name" value="ABC TRANSPORTER SUBSTRATE-BINDING PROTEIN"/>
    <property type="match status" value="1"/>
</dbReference>
<evidence type="ECO:0000313" key="3">
    <source>
        <dbReference type="EMBL" id="WGS64371.1"/>
    </source>
</evidence>
<sequence>MNNIRYDSSKEYRTAKKMGERELIYWESRGKDGHLPSLENLLKDKNIINEVTLGTIEVPIKKVKGTFYDSRRSAFAKNFMPLLEEDTEFAIKWMNLFEAQQEEGIRDAVIAYEYLNKFYIVEGNKRTSVLKYLDSPSIMANVKRLIPKYDEMDLNIRIYYEFLEFYEKTKINMIWFKREGGFKELENILFNYIEKNNEERDEFIRFFEKSIYWEFRKIYHELNGEKLPITTGEAFLYYLKKYGIEKNTLEKELRLRLKTVIKELEEIYFEEKRNLIQEVFSPFIKSTVEKKLNIAFLYRNYIEESTWVQAHESGRKYLEEVFEDKITTFYVENVKKDKSYDVIKELINQNYNLIITTSYDFMDSTYKAAIEFPNIKFLNCAGYKSYRNLSVYFGRIYQPRFLTGIIAGTMTRKNKIGYIAPYPLPLFVRGLNAFALGVKTVNPYAKVLVKWTNKWIDHDIENEKTLELIKEGIDILATNMDSIIPQIIADKYKVYTIGYNVINKEITPDTYIASAYWKWGRFYKKIVSRLLNNEWIITTSKHLEDLRKYWYGMDKKIVKLYKNKDIIPGQTEKLVGVMKSLIKNNEFDIFSGPIYDNNKNLIVDRDESLIDEELLKMDWYLDNIEGDLQKVIFNTDK</sequence>
<dbReference type="PANTHER" id="PTHR43208:SF1">
    <property type="entry name" value="ABC TRANSPORTER SUBSTRATE-BINDING PROTEIN"/>
    <property type="match status" value="1"/>
</dbReference>
<proteinExistence type="predicted"/>
<name>A0ABY8PP00_9BACT</name>
<dbReference type="CDD" id="cd19963">
    <property type="entry name" value="PBP1_BMP-like"/>
    <property type="match status" value="1"/>
</dbReference>
<dbReference type="InterPro" id="IPR003760">
    <property type="entry name" value="PnrA-like"/>
</dbReference>
<organism evidence="3 4">
    <name type="scientific">Marinitoga aeolica</name>
    <dbReference type="NCBI Taxonomy" id="2809031"/>
    <lineage>
        <taxon>Bacteria</taxon>
        <taxon>Thermotogati</taxon>
        <taxon>Thermotogota</taxon>
        <taxon>Thermotogae</taxon>
        <taxon>Petrotogales</taxon>
        <taxon>Petrotogaceae</taxon>
        <taxon>Marinitoga</taxon>
    </lineage>
</organism>
<protein>
    <submittedName>
        <fullName evidence="3">BMP family ABC transporter substrate-binding protein</fullName>
    </submittedName>
</protein>
<reference evidence="3 4" key="1">
    <citation type="submission" date="2021-02" db="EMBL/GenBank/DDBJ databases">
        <title>Characterization of Marinitoga sp. nov. str. BP5-C20A.</title>
        <authorList>
            <person name="Erauso G."/>
            <person name="Postec A."/>
        </authorList>
    </citation>
    <scope>NUCLEOTIDE SEQUENCE [LARGE SCALE GENOMIC DNA]</scope>
    <source>
        <strain evidence="3 4">BP5-C20A</strain>
    </source>
</reference>
<dbReference type="Gene3D" id="3.40.50.2300">
    <property type="match status" value="2"/>
</dbReference>